<protein>
    <recommendedName>
        <fullName evidence="2 6">Carbamate kinase</fullName>
    </recommendedName>
</protein>
<dbReference type="CDD" id="cd04235">
    <property type="entry name" value="AAK_CK"/>
    <property type="match status" value="1"/>
</dbReference>
<dbReference type="PANTHER" id="PTHR30409:SF1">
    <property type="entry name" value="CARBAMATE KINASE-RELATED"/>
    <property type="match status" value="1"/>
</dbReference>
<accession>A0A9D1HU69</accession>
<dbReference type="NCBIfam" id="TIGR00746">
    <property type="entry name" value="arcC"/>
    <property type="match status" value="1"/>
</dbReference>
<dbReference type="InterPro" id="IPR036393">
    <property type="entry name" value="AceGlu_kinase-like_sf"/>
</dbReference>
<evidence type="ECO:0000256" key="4">
    <source>
        <dbReference type="ARBA" id="ARBA00022777"/>
    </source>
</evidence>
<dbReference type="SUPFAM" id="SSF53633">
    <property type="entry name" value="Carbamate kinase-like"/>
    <property type="match status" value="1"/>
</dbReference>
<dbReference type="PRINTS" id="PR01469">
    <property type="entry name" value="CARBMTKINASE"/>
</dbReference>
<comment type="caution">
    <text evidence="9">The sequence shown here is derived from an EMBL/GenBank/DDBJ whole genome shotgun (WGS) entry which is preliminary data.</text>
</comment>
<dbReference type="AlphaFoldDB" id="A0A9D1HU69"/>
<dbReference type="GO" id="GO:0008804">
    <property type="term" value="F:carbamate kinase activity"/>
    <property type="evidence" value="ECO:0007669"/>
    <property type="project" value="UniProtKB-UniRule"/>
</dbReference>
<dbReference type="FunFam" id="3.40.1160.10:FF:000007">
    <property type="entry name" value="Carbamate kinase"/>
    <property type="match status" value="1"/>
</dbReference>
<dbReference type="InterPro" id="IPR001048">
    <property type="entry name" value="Asp/Glu/Uridylate_kinase"/>
</dbReference>
<dbReference type="NCBIfam" id="NF009007">
    <property type="entry name" value="PRK12352.1"/>
    <property type="match status" value="1"/>
</dbReference>
<dbReference type="PANTHER" id="PTHR30409">
    <property type="entry name" value="CARBAMATE KINASE"/>
    <property type="match status" value="1"/>
</dbReference>
<evidence type="ECO:0000256" key="6">
    <source>
        <dbReference type="NCBIfam" id="TIGR00746"/>
    </source>
</evidence>
<comment type="catalytic activity">
    <reaction evidence="5">
        <text>hydrogencarbonate + NH4(+) + ATP = carbamoyl phosphate + ADP + H2O + H(+)</text>
        <dbReference type="Rhea" id="RHEA:10152"/>
        <dbReference type="ChEBI" id="CHEBI:15377"/>
        <dbReference type="ChEBI" id="CHEBI:15378"/>
        <dbReference type="ChEBI" id="CHEBI:17544"/>
        <dbReference type="ChEBI" id="CHEBI:28938"/>
        <dbReference type="ChEBI" id="CHEBI:30616"/>
        <dbReference type="ChEBI" id="CHEBI:58228"/>
        <dbReference type="ChEBI" id="CHEBI:456216"/>
        <dbReference type="EC" id="2.7.2.2"/>
    </reaction>
</comment>
<evidence type="ECO:0000313" key="10">
    <source>
        <dbReference type="Proteomes" id="UP000824087"/>
    </source>
</evidence>
<proteinExistence type="inferred from homology"/>
<evidence type="ECO:0000256" key="1">
    <source>
        <dbReference type="ARBA" id="ARBA00011066"/>
    </source>
</evidence>
<dbReference type="Pfam" id="PF00696">
    <property type="entry name" value="AA_kinase"/>
    <property type="match status" value="1"/>
</dbReference>
<dbReference type="PIRSF" id="PIRSF000723">
    <property type="entry name" value="Carbamate_kin"/>
    <property type="match status" value="1"/>
</dbReference>
<evidence type="ECO:0000256" key="7">
    <source>
        <dbReference type="PIRNR" id="PIRNR000723"/>
    </source>
</evidence>
<organism evidence="9 10">
    <name type="scientific">Candidatus Fimihabitans intestinipullorum</name>
    <dbReference type="NCBI Taxonomy" id="2840820"/>
    <lineage>
        <taxon>Bacteria</taxon>
        <taxon>Bacillati</taxon>
        <taxon>Mycoplasmatota</taxon>
        <taxon>Mycoplasmatota incertae sedis</taxon>
        <taxon>Candidatus Fimihabitans</taxon>
    </lineage>
</organism>
<dbReference type="Proteomes" id="UP000824087">
    <property type="component" value="Unassembled WGS sequence"/>
</dbReference>
<dbReference type="EMBL" id="DVML01000013">
    <property type="protein sequence ID" value="HIU22439.1"/>
    <property type="molecule type" value="Genomic_DNA"/>
</dbReference>
<reference evidence="9" key="1">
    <citation type="submission" date="2020-10" db="EMBL/GenBank/DDBJ databases">
        <authorList>
            <person name="Gilroy R."/>
        </authorList>
    </citation>
    <scope>NUCLEOTIDE SEQUENCE</scope>
    <source>
        <strain evidence="9">CHK197-8231</strain>
    </source>
</reference>
<dbReference type="GO" id="GO:0005829">
    <property type="term" value="C:cytosol"/>
    <property type="evidence" value="ECO:0007669"/>
    <property type="project" value="TreeGrafter"/>
</dbReference>
<dbReference type="Gene3D" id="3.40.1160.10">
    <property type="entry name" value="Acetylglutamate kinase-like"/>
    <property type="match status" value="1"/>
</dbReference>
<gene>
    <name evidence="9" type="primary">arcC</name>
    <name evidence="9" type="ORF">IAD49_02525</name>
</gene>
<dbReference type="InterPro" id="IPR003964">
    <property type="entry name" value="Carb_kinase"/>
</dbReference>
<evidence type="ECO:0000256" key="3">
    <source>
        <dbReference type="ARBA" id="ARBA00022679"/>
    </source>
</evidence>
<keyword evidence="4 7" id="KW-0418">Kinase</keyword>
<evidence type="ECO:0000259" key="8">
    <source>
        <dbReference type="Pfam" id="PF00696"/>
    </source>
</evidence>
<evidence type="ECO:0000256" key="2">
    <source>
        <dbReference type="ARBA" id="ARBA00013070"/>
    </source>
</evidence>
<sequence length="312" mass="34346">MKKKIVVALGGNALGNSPEEQLKLVEKTAKHIVELADCYDIIVTHGNGPQVGMINMAMSVAHEEINTPNVPFAECGAMSQGYIGYHLQQAIQEELIRKHMRRECVTLLTQVMVDKKDPAFSHPTKPIGPFYTKEEAEQLSKERGYVMKEDAGRGYRRVVPSPEPKKIIEVKTIDTLLKKRNIVIAGGGGGIPVIRHYGKLKGVDAVIDKDKTSARLAIDMKADIFLILTAVDKVSINFNTANEKKLDFLTPALARKYMQTGEFKEGSMLPKIEACLAFVEHHRGGQAIITSLSKAKEALEGRTGTVISRKGI</sequence>
<feature type="domain" description="Aspartate/glutamate/uridylate kinase" evidence="8">
    <location>
        <begin position="3"/>
        <end position="283"/>
    </location>
</feature>
<evidence type="ECO:0000313" key="9">
    <source>
        <dbReference type="EMBL" id="HIU22439.1"/>
    </source>
</evidence>
<reference evidence="9" key="2">
    <citation type="journal article" date="2021" name="PeerJ">
        <title>Extensive microbial diversity within the chicken gut microbiome revealed by metagenomics and culture.</title>
        <authorList>
            <person name="Gilroy R."/>
            <person name="Ravi A."/>
            <person name="Getino M."/>
            <person name="Pursley I."/>
            <person name="Horton D.L."/>
            <person name="Alikhan N.F."/>
            <person name="Baker D."/>
            <person name="Gharbi K."/>
            <person name="Hall N."/>
            <person name="Watson M."/>
            <person name="Adriaenssens E.M."/>
            <person name="Foster-Nyarko E."/>
            <person name="Jarju S."/>
            <person name="Secka A."/>
            <person name="Antonio M."/>
            <person name="Oren A."/>
            <person name="Chaudhuri R.R."/>
            <person name="La Ragione R."/>
            <person name="Hildebrand F."/>
            <person name="Pallen M.J."/>
        </authorList>
    </citation>
    <scope>NUCLEOTIDE SEQUENCE</scope>
    <source>
        <strain evidence="9">CHK197-8231</strain>
    </source>
</reference>
<evidence type="ECO:0000256" key="5">
    <source>
        <dbReference type="ARBA" id="ARBA00048467"/>
    </source>
</evidence>
<dbReference type="GO" id="GO:0019546">
    <property type="term" value="P:L-arginine deiminase pathway"/>
    <property type="evidence" value="ECO:0007669"/>
    <property type="project" value="TreeGrafter"/>
</dbReference>
<keyword evidence="3 7" id="KW-0808">Transferase</keyword>
<comment type="similarity">
    <text evidence="1 7">Belongs to the carbamate kinase family.</text>
</comment>
<name>A0A9D1HU69_9BACT</name>